<accession>A0A542ZSP2</accession>
<feature type="region of interest" description="Disordered" evidence="1">
    <location>
        <begin position="1"/>
        <end position="29"/>
    </location>
</feature>
<sequence>MGEAQATSVYPFHVTGGERSRPIRVPSQD</sequence>
<comment type="caution">
    <text evidence="2">The sequence shown here is derived from an EMBL/GenBank/DDBJ whole genome shotgun (WGS) entry which is preliminary data.</text>
</comment>
<dbReference type="EMBL" id="VFOR01000001">
    <property type="protein sequence ID" value="TQL63374.1"/>
    <property type="molecule type" value="Genomic_DNA"/>
</dbReference>
<proteinExistence type="predicted"/>
<dbReference type="Proteomes" id="UP000316196">
    <property type="component" value="Unassembled WGS sequence"/>
</dbReference>
<name>A0A542ZSP2_9ACTN</name>
<protein>
    <submittedName>
        <fullName evidence="2">Uncharacterized protein</fullName>
    </submittedName>
</protein>
<evidence type="ECO:0000256" key="1">
    <source>
        <dbReference type="SAM" id="MobiDB-lite"/>
    </source>
</evidence>
<keyword evidence="3" id="KW-1185">Reference proteome</keyword>
<evidence type="ECO:0000313" key="3">
    <source>
        <dbReference type="Proteomes" id="UP000316196"/>
    </source>
</evidence>
<organism evidence="2 3">
    <name type="scientific">Propioniferax innocua</name>
    <dbReference type="NCBI Taxonomy" id="1753"/>
    <lineage>
        <taxon>Bacteria</taxon>
        <taxon>Bacillati</taxon>
        <taxon>Actinomycetota</taxon>
        <taxon>Actinomycetes</taxon>
        <taxon>Propionibacteriales</taxon>
        <taxon>Propionibacteriaceae</taxon>
        <taxon>Propioniferax</taxon>
    </lineage>
</organism>
<dbReference type="AlphaFoldDB" id="A0A542ZSP2"/>
<gene>
    <name evidence="2" type="ORF">FB460_1183</name>
</gene>
<reference evidence="2 3" key="1">
    <citation type="submission" date="2019-06" db="EMBL/GenBank/DDBJ databases">
        <title>Sequencing the genomes of 1000 actinobacteria strains.</title>
        <authorList>
            <person name="Klenk H.-P."/>
        </authorList>
    </citation>
    <scope>NUCLEOTIDE SEQUENCE [LARGE SCALE GENOMIC DNA]</scope>
    <source>
        <strain evidence="2 3">DSM 8251</strain>
    </source>
</reference>
<evidence type="ECO:0000313" key="2">
    <source>
        <dbReference type="EMBL" id="TQL63374.1"/>
    </source>
</evidence>